<gene>
    <name evidence="1" type="ORF">S01H1_85618</name>
</gene>
<sequence>DVEEIPGGESVVIVIRPDLASRSPVEQLEDQSDLLLVFLYTALAYETHAKLLGDLGQRRRMILVPFDGGPPDGEQRRD</sequence>
<evidence type="ECO:0000313" key="1">
    <source>
        <dbReference type="EMBL" id="GAG42067.1"/>
    </source>
</evidence>
<comment type="caution">
    <text evidence="1">The sequence shown here is derived from an EMBL/GenBank/DDBJ whole genome shotgun (WGS) entry which is preliminary data.</text>
</comment>
<feature type="non-terminal residue" evidence="1">
    <location>
        <position position="78"/>
    </location>
</feature>
<accession>X0Y425</accession>
<dbReference type="EMBL" id="BARS01058877">
    <property type="protein sequence ID" value="GAG42067.1"/>
    <property type="molecule type" value="Genomic_DNA"/>
</dbReference>
<proteinExistence type="predicted"/>
<reference evidence="1" key="1">
    <citation type="journal article" date="2014" name="Front. Microbiol.">
        <title>High frequency of phylogenetically diverse reductive dehalogenase-homologous genes in deep subseafloor sedimentary metagenomes.</title>
        <authorList>
            <person name="Kawai M."/>
            <person name="Futagami T."/>
            <person name="Toyoda A."/>
            <person name="Takaki Y."/>
            <person name="Nishi S."/>
            <person name="Hori S."/>
            <person name="Arai W."/>
            <person name="Tsubouchi T."/>
            <person name="Morono Y."/>
            <person name="Uchiyama I."/>
            <person name="Ito T."/>
            <person name="Fujiyama A."/>
            <person name="Inagaki F."/>
            <person name="Takami H."/>
        </authorList>
    </citation>
    <scope>NUCLEOTIDE SEQUENCE</scope>
    <source>
        <strain evidence="1">Expedition CK06-06</strain>
    </source>
</reference>
<feature type="non-terminal residue" evidence="1">
    <location>
        <position position="1"/>
    </location>
</feature>
<name>X0Y425_9ZZZZ</name>
<organism evidence="1">
    <name type="scientific">marine sediment metagenome</name>
    <dbReference type="NCBI Taxonomy" id="412755"/>
    <lineage>
        <taxon>unclassified sequences</taxon>
        <taxon>metagenomes</taxon>
        <taxon>ecological metagenomes</taxon>
    </lineage>
</organism>
<protein>
    <submittedName>
        <fullName evidence="1">Uncharacterized protein</fullName>
    </submittedName>
</protein>
<dbReference type="AlphaFoldDB" id="X0Y425"/>